<evidence type="ECO:0000313" key="4">
    <source>
        <dbReference type="Proteomes" id="UP000308549"/>
    </source>
</evidence>
<comment type="caution">
    <text evidence="3">The sequence shown here is derived from an EMBL/GenBank/DDBJ whole genome shotgun (WGS) entry which is preliminary data.</text>
</comment>
<evidence type="ECO:0000259" key="2">
    <source>
        <dbReference type="Pfam" id="PF00724"/>
    </source>
</evidence>
<dbReference type="InterPro" id="IPR001155">
    <property type="entry name" value="OxRdtase_FMN_N"/>
</dbReference>
<dbReference type="InterPro" id="IPR013785">
    <property type="entry name" value="Aldolase_TIM"/>
</dbReference>
<dbReference type="Proteomes" id="UP000308549">
    <property type="component" value="Unassembled WGS sequence"/>
</dbReference>
<accession>A0A4U0U7J4</accession>
<sequence length="474" mass="51550">MAPSAYNAPVADVPFFTPQHVHSPGTPRELTVKTPTLFTPLQIRDVTLRNRVIVAPMCQYSTADSGPQIGRLTPYHVATLGHYALKGAALVFIEATGVQANGRISPNCPGLWCDDQIASVKAVADFVHSQGGLCGIQLAHAGRKASTVAPFVAERFGQRSRRATKDVGGWPEDVVGPSGGLQQSWDGKGEEDETGGYWPPRELTVKEIEQMVDDWKKAAMRAVTAGVDVIEIHGAHGYLIHQFLSPITNRRTDSYGGSFENRSRLAVDIISAIRSVIPATMPLFLRLSSTEWMEETTLGKDLGSWTIEDTIALAKVSSDMGVDLLDVSSGGNHPAQRINMFDSKDYQTRIAGRIREELRLAGKSLLIGAVGLITEAEQASGIVQQDRLGSGSNSSTVVATDEEKHTQVQAGDLAEEAKVAAQMTDAKGKQPMADAVLIARQFMREPEWVLKVAWRLGVDVAWPMQFNRVRFPKL</sequence>
<dbReference type="InterPro" id="IPR044152">
    <property type="entry name" value="YqjM-like"/>
</dbReference>
<organism evidence="3 4">
    <name type="scientific">Salinomyces thailandicus</name>
    <dbReference type="NCBI Taxonomy" id="706561"/>
    <lineage>
        <taxon>Eukaryota</taxon>
        <taxon>Fungi</taxon>
        <taxon>Dikarya</taxon>
        <taxon>Ascomycota</taxon>
        <taxon>Pezizomycotina</taxon>
        <taxon>Dothideomycetes</taxon>
        <taxon>Dothideomycetidae</taxon>
        <taxon>Mycosphaerellales</taxon>
        <taxon>Teratosphaeriaceae</taxon>
        <taxon>Salinomyces</taxon>
    </lineage>
</organism>
<dbReference type="GO" id="GO:0003959">
    <property type="term" value="F:NADPH dehydrogenase activity"/>
    <property type="evidence" value="ECO:0007669"/>
    <property type="project" value="InterPro"/>
</dbReference>
<protein>
    <recommendedName>
        <fullName evidence="2">NADH:flavin oxidoreductase/NADH oxidase N-terminal domain-containing protein</fullName>
    </recommendedName>
</protein>
<dbReference type="Pfam" id="PF00724">
    <property type="entry name" value="Oxidored_FMN"/>
    <property type="match status" value="1"/>
</dbReference>
<feature type="domain" description="NADH:flavin oxidoreductase/NADH oxidase N-terminal" evidence="2">
    <location>
        <begin position="37"/>
        <end position="386"/>
    </location>
</feature>
<evidence type="ECO:0000256" key="1">
    <source>
        <dbReference type="SAM" id="MobiDB-lite"/>
    </source>
</evidence>
<dbReference type="OrthoDB" id="72788at2759"/>
<keyword evidence="4" id="KW-1185">Reference proteome</keyword>
<gene>
    <name evidence="3" type="ORF">B0A50_01965</name>
</gene>
<name>A0A4U0U7J4_9PEZI</name>
<dbReference type="CDD" id="cd02932">
    <property type="entry name" value="OYE_YqiM_FMN"/>
    <property type="match status" value="1"/>
</dbReference>
<dbReference type="GO" id="GO:0010181">
    <property type="term" value="F:FMN binding"/>
    <property type="evidence" value="ECO:0007669"/>
    <property type="project" value="InterPro"/>
</dbReference>
<evidence type="ECO:0000313" key="3">
    <source>
        <dbReference type="EMBL" id="TKA30997.1"/>
    </source>
</evidence>
<feature type="region of interest" description="Disordered" evidence="1">
    <location>
        <begin position="162"/>
        <end position="199"/>
    </location>
</feature>
<dbReference type="SUPFAM" id="SSF51395">
    <property type="entry name" value="FMN-linked oxidoreductases"/>
    <property type="match status" value="1"/>
</dbReference>
<dbReference type="PANTHER" id="PTHR43303">
    <property type="entry name" value="NADPH DEHYDROGENASE C23G7.10C-RELATED"/>
    <property type="match status" value="1"/>
</dbReference>
<reference evidence="3 4" key="1">
    <citation type="submission" date="2017-03" db="EMBL/GenBank/DDBJ databases">
        <title>Genomes of endolithic fungi from Antarctica.</title>
        <authorList>
            <person name="Coleine C."/>
            <person name="Masonjones S."/>
            <person name="Stajich J.E."/>
        </authorList>
    </citation>
    <scope>NUCLEOTIDE SEQUENCE [LARGE SCALE GENOMIC DNA]</scope>
    <source>
        <strain evidence="3 4">CCFEE 6315</strain>
    </source>
</reference>
<dbReference type="PANTHER" id="PTHR43303:SF2">
    <property type="entry name" value="INDOLEAMINE 2,3-DIOXYGENASE PYRROLE 2,3-DIOXYGENASE (AFU_ORTHOLOGUE AFUA_5G01450"/>
    <property type="match status" value="1"/>
</dbReference>
<dbReference type="EMBL" id="NAJL01000009">
    <property type="protein sequence ID" value="TKA30997.1"/>
    <property type="molecule type" value="Genomic_DNA"/>
</dbReference>
<proteinExistence type="predicted"/>
<dbReference type="GO" id="GO:0050661">
    <property type="term" value="F:NADP binding"/>
    <property type="evidence" value="ECO:0007669"/>
    <property type="project" value="InterPro"/>
</dbReference>
<dbReference type="Gene3D" id="3.20.20.70">
    <property type="entry name" value="Aldolase class I"/>
    <property type="match status" value="1"/>
</dbReference>
<dbReference type="AlphaFoldDB" id="A0A4U0U7J4"/>